<name>A0A0L8JR33_STRVR</name>
<evidence type="ECO:0000313" key="1">
    <source>
        <dbReference type="EMBL" id="KOG16070.1"/>
    </source>
</evidence>
<dbReference type="AlphaFoldDB" id="A0A0L8JR33"/>
<dbReference type="SUPFAM" id="SSF69318">
    <property type="entry name" value="Integrin alpha N-terminal domain"/>
    <property type="match status" value="1"/>
</dbReference>
<dbReference type="Gene3D" id="2.40.128.340">
    <property type="match status" value="1"/>
</dbReference>
<feature type="non-terminal residue" evidence="1">
    <location>
        <position position="1"/>
    </location>
</feature>
<reference evidence="1 2" key="1">
    <citation type="submission" date="2015-06" db="EMBL/GenBank/DDBJ databases">
        <authorList>
            <person name="Hoefler B.C."/>
            <person name="Straight P.D."/>
        </authorList>
    </citation>
    <scope>NUCLEOTIDE SEQUENCE [LARGE SCALE GENOMIC DNA]</scope>
    <source>
        <strain evidence="1 2">NRRL 3427</strain>
    </source>
</reference>
<gene>
    <name evidence="1" type="ORF">ADK34_26695</name>
</gene>
<proteinExistence type="predicted"/>
<accession>A0A0L8JR33</accession>
<protein>
    <submittedName>
        <fullName evidence="1">Esterase</fullName>
    </submittedName>
</protein>
<evidence type="ECO:0000313" key="2">
    <source>
        <dbReference type="Proteomes" id="UP000037023"/>
    </source>
</evidence>
<dbReference type="PATRIC" id="fig|1938.6.peg.5731"/>
<comment type="caution">
    <text evidence="1">The sequence shown here is derived from an EMBL/GenBank/DDBJ whole genome shotgun (WGS) entry which is preliminary data.</text>
</comment>
<sequence>DVGILYDNGQTEDSRNVSALWTLTSTGTDFTNPSKKWDSGADSWNTKTSKLTAGDFNGDGKTDIGVLYGYGVQDDGTNRTAIWKFTSTGSDLANPVKSWDSASATVNSWNWAASKLG</sequence>
<dbReference type="InterPro" id="IPR028994">
    <property type="entry name" value="Integrin_alpha_N"/>
</dbReference>
<organism evidence="1 2">
    <name type="scientific">Streptomyces viridochromogenes</name>
    <dbReference type="NCBI Taxonomy" id="1938"/>
    <lineage>
        <taxon>Bacteria</taxon>
        <taxon>Bacillati</taxon>
        <taxon>Actinomycetota</taxon>
        <taxon>Actinomycetes</taxon>
        <taxon>Kitasatosporales</taxon>
        <taxon>Streptomycetaceae</taxon>
        <taxon>Streptomyces</taxon>
    </lineage>
</organism>
<dbReference type="EMBL" id="LGUP01000362">
    <property type="protein sequence ID" value="KOG16070.1"/>
    <property type="molecule type" value="Genomic_DNA"/>
</dbReference>
<dbReference type="Proteomes" id="UP000037023">
    <property type="component" value="Unassembled WGS sequence"/>
</dbReference>